<evidence type="ECO:0000256" key="9">
    <source>
        <dbReference type="ARBA" id="ARBA00022927"/>
    </source>
</evidence>
<reference evidence="16" key="1">
    <citation type="submission" date="2022-05" db="EMBL/GenBank/DDBJ databases">
        <title>The Musa troglodytarum L. genome provides insights into the mechanism of non-climacteric behaviour and enrichment of carotenoids.</title>
        <authorList>
            <person name="Wang J."/>
        </authorList>
    </citation>
    <scope>NUCLEOTIDE SEQUENCE</scope>
    <source>
        <tissue evidence="16">Leaf</tissue>
    </source>
</reference>
<dbReference type="InterPro" id="IPR013713">
    <property type="entry name" value="XPO2_central"/>
</dbReference>
<comment type="pathway">
    <text evidence="4">Cofactor biosynthesis; molybdopterin biosynthesis.</text>
</comment>
<dbReference type="PANTHER" id="PTHR10997">
    <property type="entry name" value="IMPORTIN-7, 8, 11"/>
    <property type="match status" value="1"/>
</dbReference>
<dbReference type="Gene3D" id="1.25.10.10">
    <property type="entry name" value="Leucine-rich Repeat Variant"/>
    <property type="match status" value="1"/>
</dbReference>
<dbReference type="InterPro" id="IPR001494">
    <property type="entry name" value="Importin-beta_N"/>
</dbReference>
<dbReference type="InterPro" id="IPR002820">
    <property type="entry name" value="Mopterin_CF_biosynth-C_dom"/>
</dbReference>
<dbReference type="InterPro" id="IPR023045">
    <property type="entry name" value="MoaC"/>
</dbReference>
<keyword evidence="17" id="KW-1185">Reference proteome</keyword>
<evidence type="ECO:0000256" key="2">
    <source>
        <dbReference type="ARBA" id="ARBA00004123"/>
    </source>
</evidence>
<dbReference type="InterPro" id="IPR011992">
    <property type="entry name" value="EF-hand-dom_pair"/>
</dbReference>
<evidence type="ECO:0000256" key="12">
    <source>
        <dbReference type="ARBA" id="ARBA00023242"/>
    </source>
</evidence>
<dbReference type="GO" id="GO:0005829">
    <property type="term" value="C:cytosol"/>
    <property type="evidence" value="ECO:0007669"/>
    <property type="project" value="TreeGrafter"/>
</dbReference>
<dbReference type="GO" id="GO:0005635">
    <property type="term" value="C:nuclear envelope"/>
    <property type="evidence" value="ECO:0007669"/>
    <property type="project" value="TreeGrafter"/>
</dbReference>
<dbReference type="InterPro" id="IPR036522">
    <property type="entry name" value="MoaC_sf"/>
</dbReference>
<feature type="domain" description="Importin N-terminal" evidence="14">
    <location>
        <begin position="26"/>
        <end position="111"/>
    </location>
</feature>
<dbReference type="Pfam" id="PF03810">
    <property type="entry name" value="IBN_N"/>
    <property type="match status" value="1"/>
</dbReference>
<accession>A0A9E7FAT7</accession>
<comment type="similarity">
    <text evidence="5">Belongs to the XPO2/CSE1 family.</text>
</comment>
<dbReference type="GO" id="GO:0005509">
    <property type="term" value="F:calcium ion binding"/>
    <property type="evidence" value="ECO:0007669"/>
    <property type="project" value="InterPro"/>
</dbReference>
<evidence type="ECO:0000256" key="1">
    <source>
        <dbReference type="ARBA" id="ARBA00001637"/>
    </source>
</evidence>
<feature type="region of interest" description="Disordered" evidence="13">
    <location>
        <begin position="75"/>
        <end position="96"/>
    </location>
</feature>
<evidence type="ECO:0000256" key="10">
    <source>
        <dbReference type="ARBA" id="ARBA00023150"/>
    </source>
</evidence>
<evidence type="ECO:0000256" key="4">
    <source>
        <dbReference type="ARBA" id="ARBA00005046"/>
    </source>
</evidence>
<proteinExistence type="inferred from homology"/>
<evidence type="ECO:0000313" key="16">
    <source>
        <dbReference type="EMBL" id="URD93160.1"/>
    </source>
</evidence>
<dbReference type="Pfam" id="PF03378">
    <property type="entry name" value="CAS_CSE1"/>
    <property type="match status" value="1"/>
</dbReference>
<evidence type="ECO:0000256" key="13">
    <source>
        <dbReference type="SAM" id="MobiDB-lite"/>
    </source>
</evidence>
<dbReference type="NCBIfam" id="NF006870">
    <property type="entry name" value="PRK09364.1"/>
    <property type="match status" value="1"/>
</dbReference>
<evidence type="ECO:0000256" key="6">
    <source>
        <dbReference type="ARBA" id="ARBA00012575"/>
    </source>
</evidence>
<dbReference type="EMBL" id="CP097505">
    <property type="protein sequence ID" value="URD93160.1"/>
    <property type="molecule type" value="Genomic_DNA"/>
</dbReference>
<dbReference type="PROSITE" id="PS50166">
    <property type="entry name" value="IMPORTIN_B_NT"/>
    <property type="match status" value="1"/>
</dbReference>
<dbReference type="PANTHER" id="PTHR10997:SF8">
    <property type="entry name" value="EXPORTIN-2"/>
    <property type="match status" value="1"/>
</dbReference>
<dbReference type="Gene3D" id="3.30.70.640">
    <property type="entry name" value="Molybdopterin cofactor biosynthesis C (MoaC) domain"/>
    <property type="match status" value="1"/>
</dbReference>
<dbReference type="Pfam" id="PF01967">
    <property type="entry name" value="MoaC"/>
    <property type="match status" value="1"/>
</dbReference>
<dbReference type="Proteomes" id="UP001055439">
    <property type="component" value="Chromosome 3"/>
</dbReference>
<protein>
    <recommendedName>
        <fullName evidence="6">cyclic pyranopterin monophosphate synthase</fullName>
        <ecNumber evidence="6">4.6.1.17</ecNumber>
    </recommendedName>
</protein>
<dbReference type="NCBIfam" id="TIGR00581">
    <property type="entry name" value="moaC"/>
    <property type="match status" value="1"/>
</dbReference>
<organism evidence="16 17">
    <name type="scientific">Musa troglodytarum</name>
    <name type="common">fe'i banana</name>
    <dbReference type="NCBI Taxonomy" id="320322"/>
    <lineage>
        <taxon>Eukaryota</taxon>
        <taxon>Viridiplantae</taxon>
        <taxon>Streptophyta</taxon>
        <taxon>Embryophyta</taxon>
        <taxon>Tracheophyta</taxon>
        <taxon>Spermatophyta</taxon>
        <taxon>Magnoliopsida</taxon>
        <taxon>Liliopsida</taxon>
        <taxon>Zingiberales</taxon>
        <taxon>Musaceae</taxon>
        <taxon>Musa</taxon>
    </lineage>
</organism>
<dbReference type="InterPro" id="IPR002048">
    <property type="entry name" value="EF_hand_dom"/>
</dbReference>
<dbReference type="SUPFAM" id="SSF47473">
    <property type="entry name" value="EF-hand"/>
    <property type="match status" value="1"/>
</dbReference>
<comment type="subcellular location">
    <subcellularLocation>
        <location evidence="3">Cytoplasm</location>
    </subcellularLocation>
    <subcellularLocation>
        <location evidence="2">Nucleus</location>
    </subcellularLocation>
</comment>
<dbReference type="InterPro" id="IPR047594">
    <property type="entry name" value="MoaC_bact/euk"/>
</dbReference>
<evidence type="ECO:0000256" key="8">
    <source>
        <dbReference type="ARBA" id="ARBA00022490"/>
    </source>
</evidence>
<dbReference type="SMART" id="SM00913">
    <property type="entry name" value="IBN_N"/>
    <property type="match status" value="1"/>
</dbReference>
<keyword evidence="7" id="KW-0813">Transport</keyword>
<sequence>MDISPETLASWFLQSLSPDPHPRRAAEASLAAAADRPGFALALLQLVAAPAVDDQIRLAAAVHFKNHLRSHWAPSTAVAAEEAPSSAPSPPPIPAPEKEQIKSLLVSLMLAAPPRVQPQLSEALAVVSAHDFPQSWPSLLPELVASLRNAAAANDYRAVNGLLGAAASLFAKFRISFDNNALRLDLKYCLDGFAAPLLEVFLKTSRFIAANVAGPPETLRPLFESQRLCCEIFHSLNSIELPEFFEEHMREWMTEFLAYLGTAYSPAVESEGTLDALRASVCENLQLYMEKNEEEFKDYLNDFASTVWKLLMTPGFSPSRDQLTVTAIKFLTTVSTSVHHSLFSSPEVLQRICSSIVFPNIRLRDEDEELFEINYIEYIRRDIEGSDIDTRRRIACELLKGIALNYKEQVTALVSLQIQEMLKVYAANPGENWKEKDSAIYLVVALSPKAGSSSRYLVDVESFFTSVIVPELQEQDVNAAPMLKAGALKFFTVFRDQIPKQAVMTLLPHLARFLMSESNVVHSYAANCIEKLMLVKDRITVVGSNAVTLTPRYGALDINPFVPQLMTNLFSALQFSESQENPYIMKCIMRVLGVGNVNSEVAAHCISRLAFVLSEICKNPRNPTFNHYLFESIAALIGRSCENDQALIPVFEASLFPVLQKILVDDVTEFWPYAFQIFAQLVEMSKPPLSNSYMLLFHVLLSPESWKRQGNVPALVRLLQAYLQKVPNELKNEGRLHQVIQISMSLLPASKTEELGFYVLNTVVENLSFDIVGPYFRDIWSAIFTRLQSRRAVKFVNSLVIFMSLILVKHGPSILVDSVDALQKGLFMQILQPFWIPNLKLISGAIEMKLASVAATRLICESPVLLDPSSSELWGKMLDSIITLLAQPNEYKGEQENNEPDIHETLGYSAAFARLHYGGKKEEDPLKEIRDPKEFLVTSLSRLSARSPGSVWIRLIKLHYSSSVPLSIVQLSRNRRNCRQRIESKFLSWNVAQISICEGFLGFGASYYWQPTTAQIDRFLSSIHRLFPVGATDLRVASSFLVAALLFIFAPRPRHLKVHQSLGRCFISSNSHDLAIAELNKELESIFGEPPSSSALSSNASQVSHFTSPSSEDKPTSLTHVDGSGHAKMVDVSSKVESKRAAIASCRVLLGQKVFNLVASNQIAKGDVLTVAKISGINGAKQTGNLIPLCHNVGLTHVRVDLTLNEKDYSVEIEGEAATTGKTGVEMEAMTAVTIAGLTVYDMCKAASKDICITDVRLDLKTGDPIARVAHADRPLMETFRGELKIEEFRLALLKNSNEHNFFADRIFDLFDIKRNGVIEFGEFVRCLSIFHPNTEQRWQKKFLLHLGCMISRILDILSVKS</sequence>
<dbReference type="GO" id="GO:0006606">
    <property type="term" value="P:protein import into nucleus"/>
    <property type="evidence" value="ECO:0007669"/>
    <property type="project" value="TreeGrafter"/>
</dbReference>
<dbReference type="InterPro" id="IPR011989">
    <property type="entry name" value="ARM-like"/>
</dbReference>
<keyword evidence="10" id="KW-0501">Molybdenum cofactor biosynthesis</keyword>
<dbReference type="SUPFAM" id="SSF55040">
    <property type="entry name" value="Molybdenum cofactor biosynthesis protein C, MoaC"/>
    <property type="match status" value="1"/>
</dbReference>
<evidence type="ECO:0000256" key="3">
    <source>
        <dbReference type="ARBA" id="ARBA00004496"/>
    </source>
</evidence>
<feature type="region of interest" description="Disordered" evidence="13">
    <location>
        <begin position="1090"/>
        <end position="1124"/>
    </location>
</feature>
<evidence type="ECO:0000313" key="17">
    <source>
        <dbReference type="Proteomes" id="UP001055439"/>
    </source>
</evidence>
<dbReference type="GO" id="GO:0005049">
    <property type="term" value="F:nuclear export signal receptor activity"/>
    <property type="evidence" value="ECO:0007669"/>
    <property type="project" value="TreeGrafter"/>
</dbReference>
<evidence type="ECO:0000256" key="5">
    <source>
        <dbReference type="ARBA" id="ARBA00008669"/>
    </source>
</evidence>
<evidence type="ECO:0000256" key="11">
    <source>
        <dbReference type="ARBA" id="ARBA00023239"/>
    </source>
</evidence>
<dbReference type="EC" id="4.6.1.17" evidence="6"/>
<dbReference type="SUPFAM" id="SSF48371">
    <property type="entry name" value="ARM repeat"/>
    <property type="match status" value="1"/>
</dbReference>
<name>A0A9E7FAT7_9LILI</name>
<evidence type="ECO:0000256" key="7">
    <source>
        <dbReference type="ARBA" id="ARBA00022448"/>
    </source>
</evidence>
<keyword evidence="8" id="KW-0963">Cytoplasm</keyword>
<gene>
    <name evidence="16" type="ORF">MUK42_00629</name>
</gene>
<feature type="compositionally biased region" description="Low complexity" evidence="13">
    <location>
        <begin position="1092"/>
        <end position="1104"/>
    </location>
</feature>
<evidence type="ECO:0000259" key="14">
    <source>
        <dbReference type="PROSITE" id="PS50166"/>
    </source>
</evidence>
<feature type="compositionally biased region" description="Low complexity" evidence="13">
    <location>
        <begin position="75"/>
        <end position="86"/>
    </location>
</feature>
<dbReference type="Gene3D" id="1.10.238.10">
    <property type="entry name" value="EF-hand"/>
    <property type="match status" value="1"/>
</dbReference>
<feature type="domain" description="EF-hand" evidence="15">
    <location>
        <begin position="1299"/>
        <end position="1334"/>
    </location>
</feature>
<dbReference type="InterPro" id="IPR005043">
    <property type="entry name" value="XPO2_C"/>
</dbReference>
<dbReference type="OrthoDB" id="3268246at2759"/>
<keyword evidence="11" id="KW-0456">Lyase</keyword>
<dbReference type="GO" id="GO:0031267">
    <property type="term" value="F:small GTPase binding"/>
    <property type="evidence" value="ECO:0007669"/>
    <property type="project" value="InterPro"/>
</dbReference>
<dbReference type="InterPro" id="IPR016024">
    <property type="entry name" value="ARM-type_fold"/>
</dbReference>
<evidence type="ECO:0000259" key="15">
    <source>
        <dbReference type="PROSITE" id="PS50222"/>
    </source>
</evidence>
<dbReference type="CDD" id="cd01420">
    <property type="entry name" value="MoaC_PE"/>
    <property type="match status" value="1"/>
</dbReference>
<dbReference type="Pfam" id="PF08506">
    <property type="entry name" value="Cse1"/>
    <property type="match status" value="1"/>
</dbReference>
<keyword evidence="12" id="KW-0539">Nucleus</keyword>
<dbReference type="PROSITE" id="PS50222">
    <property type="entry name" value="EF_HAND_2"/>
    <property type="match status" value="1"/>
</dbReference>
<keyword evidence="9" id="KW-0653">Protein transport</keyword>
<dbReference type="GO" id="GO:0006611">
    <property type="term" value="P:protein export from nucleus"/>
    <property type="evidence" value="ECO:0007669"/>
    <property type="project" value="TreeGrafter"/>
</dbReference>
<comment type="catalytic activity">
    <reaction evidence="1">
        <text>(8S)-3',8-cyclo-7,8-dihydroguanosine 5'-triphosphate = cyclic pyranopterin phosphate + diphosphate</text>
        <dbReference type="Rhea" id="RHEA:49580"/>
        <dbReference type="ChEBI" id="CHEBI:33019"/>
        <dbReference type="ChEBI" id="CHEBI:59648"/>
        <dbReference type="ChEBI" id="CHEBI:131766"/>
        <dbReference type="EC" id="4.6.1.17"/>
    </reaction>
</comment>
<dbReference type="GO" id="GO:0006777">
    <property type="term" value="P:Mo-molybdopterin cofactor biosynthetic process"/>
    <property type="evidence" value="ECO:0007669"/>
    <property type="project" value="UniProtKB-KW"/>
</dbReference>
<dbReference type="GO" id="GO:0061799">
    <property type="term" value="F:cyclic pyranopterin monophosphate synthase activity"/>
    <property type="evidence" value="ECO:0007669"/>
    <property type="project" value="UniProtKB-EC"/>
</dbReference>